<evidence type="ECO:0000313" key="2">
    <source>
        <dbReference type="EMBL" id="WKD48419.1"/>
    </source>
</evidence>
<name>A0ABY9EA84_9GAMM</name>
<dbReference type="EMBL" id="CP098023">
    <property type="protein sequence ID" value="WKD48419.1"/>
    <property type="molecule type" value="Genomic_DNA"/>
</dbReference>
<dbReference type="RefSeq" id="WP_301414171.1">
    <property type="nucleotide sequence ID" value="NZ_CP098023.1"/>
</dbReference>
<organism evidence="2 3">
    <name type="scientific">Microbulbifer spongiae</name>
    <dbReference type="NCBI Taxonomy" id="2944933"/>
    <lineage>
        <taxon>Bacteria</taxon>
        <taxon>Pseudomonadati</taxon>
        <taxon>Pseudomonadota</taxon>
        <taxon>Gammaproteobacteria</taxon>
        <taxon>Cellvibrionales</taxon>
        <taxon>Microbulbiferaceae</taxon>
        <taxon>Microbulbifer</taxon>
    </lineage>
</organism>
<accession>A0ABY9EA84</accession>
<sequence length="71" mass="8210">MGYIFIGERADFYETTDSCIQFKESLDGKLVDDYKMSNDSIRFDGEEFLIMFFTQSITINTLVVGMFALQL</sequence>
<keyword evidence="1" id="KW-1133">Transmembrane helix</keyword>
<proteinExistence type="predicted"/>
<feature type="transmembrane region" description="Helical" evidence="1">
    <location>
        <begin position="48"/>
        <end position="69"/>
    </location>
</feature>
<keyword evidence="1" id="KW-0472">Membrane</keyword>
<dbReference type="Proteomes" id="UP001321520">
    <property type="component" value="Chromosome"/>
</dbReference>
<evidence type="ECO:0000313" key="3">
    <source>
        <dbReference type="Proteomes" id="UP001321520"/>
    </source>
</evidence>
<protein>
    <submittedName>
        <fullName evidence="2">Uncharacterized protein</fullName>
    </submittedName>
</protein>
<keyword evidence="3" id="KW-1185">Reference proteome</keyword>
<reference evidence="2 3" key="1">
    <citation type="submission" date="2022-05" db="EMBL/GenBank/DDBJ databases">
        <title>Microbulbifer sp. nov., isolated from sponge.</title>
        <authorList>
            <person name="Gao L."/>
        </authorList>
    </citation>
    <scope>NUCLEOTIDE SEQUENCE [LARGE SCALE GENOMIC DNA]</scope>
    <source>
        <strain evidence="2 3">MI-G</strain>
    </source>
</reference>
<keyword evidence="1" id="KW-0812">Transmembrane</keyword>
<evidence type="ECO:0000256" key="1">
    <source>
        <dbReference type="SAM" id="Phobius"/>
    </source>
</evidence>
<gene>
    <name evidence="2" type="ORF">M8T91_10815</name>
</gene>